<reference evidence="3" key="1">
    <citation type="journal article" date="2017" name="Nat. Commun.">
        <title>The asparagus genome sheds light on the origin and evolution of a young Y chromosome.</title>
        <authorList>
            <person name="Harkess A."/>
            <person name="Zhou J."/>
            <person name="Xu C."/>
            <person name="Bowers J.E."/>
            <person name="Van der Hulst R."/>
            <person name="Ayyampalayam S."/>
            <person name="Mercati F."/>
            <person name="Riccardi P."/>
            <person name="McKain M.R."/>
            <person name="Kakrana A."/>
            <person name="Tang H."/>
            <person name="Ray J."/>
            <person name="Groenendijk J."/>
            <person name="Arikit S."/>
            <person name="Mathioni S.M."/>
            <person name="Nakano M."/>
            <person name="Shan H."/>
            <person name="Telgmann-Rauber A."/>
            <person name="Kanno A."/>
            <person name="Yue Z."/>
            <person name="Chen H."/>
            <person name="Li W."/>
            <person name="Chen Y."/>
            <person name="Xu X."/>
            <person name="Zhang Y."/>
            <person name="Luo S."/>
            <person name="Chen H."/>
            <person name="Gao J."/>
            <person name="Mao Z."/>
            <person name="Pires J.C."/>
            <person name="Luo M."/>
            <person name="Kudrna D."/>
            <person name="Wing R.A."/>
            <person name="Meyers B.C."/>
            <person name="Yi K."/>
            <person name="Kong H."/>
            <person name="Lavrijsen P."/>
            <person name="Sunseri F."/>
            <person name="Falavigna A."/>
            <person name="Ye Y."/>
            <person name="Leebens-Mack J.H."/>
            <person name="Chen G."/>
        </authorList>
    </citation>
    <scope>NUCLEOTIDE SEQUENCE [LARGE SCALE GENOMIC DNA]</scope>
    <source>
        <strain evidence="3">cv. DH0086</strain>
    </source>
</reference>
<feature type="compositionally biased region" description="Basic and acidic residues" evidence="1">
    <location>
        <begin position="29"/>
        <end position="44"/>
    </location>
</feature>
<dbReference type="Gramene" id="ONK64149">
    <property type="protein sequence ID" value="ONK64149"/>
    <property type="gene ID" value="A4U43_C07F22610"/>
</dbReference>
<dbReference type="AlphaFoldDB" id="A0A5P1EH42"/>
<proteinExistence type="predicted"/>
<protein>
    <submittedName>
        <fullName evidence="2">Uncharacterized protein</fullName>
    </submittedName>
</protein>
<accession>A0A5P1EH42</accession>
<keyword evidence="3" id="KW-1185">Reference proteome</keyword>
<feature type="region of interest" description="Disordered" evidence="1">
    <location>
        <begin position="1"/>
        <end position="90"/>
    </location>
</feature>
<evidence type="ECO:0000313" key="3">
    <source>
        <dbReference type="Proteomes" id="UP000243459"/>
    </source>
</evidence>
<dbReference type="Proteomes" id="UP000243459">
    <property type="component" value="Chromosome 7"/>
</dbReference>
<evidence type="ECO:0000256" key="1">
    <source>
        <dbReference type="SAM" id="MobiDB-lite"/>
    </source>
</evidence>
<feature type="compositionally biased region" description="Basic and acidic residues" evidence="1">
    <location>
        <begin position="69"/>
        <end position="80"/>
    </location>
</feature>
<dbReference type="EMBL" id="CM007387">
    <property type="protein sequence ID" value="ONK64149.1"/>
    <property type="molecule type" value="Genomic_DNA"/>
</dbReference>
<gene>
    <name evidence="2" type="ORF">A4U43_C07F22610</name>
</gene>
<evidence type="ECO:0000313" key="2">
    <source>
        <dbReference type="EMBL" id="ONK64149.1"/>
    </source>
</evidence>
<sequence length="128" mass="14476">MLHRRKPDESVPPMKPLPPNELPYITSDEDTRCTDGTRRSDAHNGRSLTKPLSPDEAPLQPDEAPQSPDRSHDLDPDRISRNQGPPDPRSIALCACRRRLTLVPSSRLTPPSPSVNLFLFFIVHYEYI</sequence>
<organism evidence="2 3">
    <name type="scientific">Asparagus officinalis</name>
    <name type="common">Garden asparagus</name>
    <dbReference type="NCBI Taxonomy" id="4686"/>
    <lineage>
        <taxon>Eukaryota</taxon>
        <taxon>Viridiplantae</taxon>
        <taxon>Streptophyta</taxon>
        <taxon>Embryophyta</taxon>
        <taxon>Tracheophyta</taxon>
        <taxon>Spermatophyta</taxon>
        <taxon>Magnoliopsida</taxon>
        <taxon>Liliopsida</taxon>
        <taxon>Asparagales</taxon>
        <taxon>Asparagaceae</taxon>
        <taxon>Asparagoideae</taxon>
        <taxon>Asparagus</taxon>
    </lineage>
</organism>
<name>A0A5P1EH42_ASPOF</name>